<evidence type="ECO:0000313" key="2">
    <source>
        <dbReference type="Proteomes" id="UP000070371"/>
    </source>
</evidence>
<protein>
    <submittedName>
        <fullName evidence="1">Uncharacterized protein</fullName>
    </submittedName>
</protein>
<organism evidence="1 2">
    <name type="scientific">Falsihalocynthiibacter arcticus</name>
    <dbReference type="NCBI Taxonomy" id="1579316"/>
    <lineage>
        <taxon>Bacteria</taxon>
        <taxon>Pseudomonadati</taxon>
        <taxon>Pseudomonadota</taxon>
        <taxon>Alphaproteobacteria</taxon>
        <taxon>Rhodobacterales</taxon>
        <taxon>Roseobacteraceae</taxon>
        <taxon>Falsihalocynthiibacter</taxon>
    </lineage>
</organism>
<sequence>MKQSQASKSRLTWIAVGAPSKAQSVAASSQRILTDLTVGAAGQGWVEMKLEYTDTLSHKKISQFRSVANVISGAFGAVTRLAYITQGRVEKWFTNLVRTSPAKT</sequence>
<accession>A0A126V4K4</accession>
<name>A0A126V4K4_9RHOB</name>
<dbReference type="KEGG" id="hat:RC74_19985"/>
<proteinExistence type="predicted"/>
<dbReference type="EMBL" id="CP014327">
    <property type="protein sequence ID" value="AML53230.1"/>
    <property type="molecule type" value="Genomic_DNA"/>
</dbReference>
<gene>
    <name evidence="1" type="ORF">RC74_19985</name>
</gene>
<keyword evidence="2" id="KW-1185">Reference proteome</keyword>
<dbReference type="AlphaFoldDB" id="A0A126V4K4"/>
<reference evidence="1 2" key="1">
    <citation type="submission" date="2016-02" db="EMBL/GenBank/DDBJ databases">
        <title>Complete genome sequence of Halocynthiibacter arcticus PAMC 20958t from arctic marine sediment.</title>
        <authorList>
            <person name="Lee Y.M."/>
            <person name="Baek K."/>
            <person name="Lee H.K."/>
            <person name="Shin S.C."/>
        </authorList>
    </citation>
    <scope>NUCLEOTIDE SEQUENCE [LARGE SCALE GENOMIC DNA]</scope>
    <source>
        <strain evidence="1">PAMC 20958</strain>
    </source>
</reference>
<evidence type="ECO:0000313" key="1">
    <source>
        <dbReference type="EMBL" id="AML53230.1"/>
    </source>
</evidence>
<dbReference type="Proteomes" id="UP000070371">
    <property type="component" value="Chromosome"/>
</dbReference>